<comment type="caution">
    <text evidence="2">The sequence shown here is derived from an EMBL/GenBank/DDBJ whole genome shotgun (WGS) entry which is preliminary data.</text>
</comment>
<dbReference type="RefSeq" id="WP_103051855.1">
    <property type="nucleotide sequence ID" value="NZ_POWF01000003.1"/>
</dbReference>
<sequence length="814" mass="89550">MKSSKLYTLLLLAICFYGLNSQAQQPTDCVNAITVCGDSEINLDVNGIGFQELSGLNNCSSQENNSLWLKVTLVTDGTLGFILTPESTSIVEDYDFFVFGPNRDCGNLGQAIRCSTTNPQAANQGNNLTGMNGSQTDTSEGPGAIGNSFVRWLDVSAGDTYYIVIDRPIGNSPFNLEWIGSAEFASPPTNESSSDLELNLSECDAVFPFDDFTTTFDLSVNTNLIAGTQTNVSVTYFESETDASIGSNPIIGLYTNTSNPQEVYAKITDDLTGCFEIVPFRLFVGTGANYPTPTDYRLCDNDADGDSSNGQVVFDLLIKNAEILDGQNENDLLITYHESMNDAEFDINPLPNLYYNDIPYNQEIFVRIENSENVNCFSVRSFNLIVLDAPESFNAEQIQCSDNNSAPFNLTNSNDELTGNQSDLITKFFLNFNDALNGTNAIVNETNFINTSNPQIVYVQVTNSTTECSSIAELTLRISTTSVNDSQILVCDDDGNEDGLHSFDLTESEPDILNGVPGTATIGYYENLDDAILENNPIATNYINEVPYSQTVYARVENDNNCYGIAEIELIVNELPDIESEELQYYCLNSFPESITLDSGIMDNANYAFLWSTGEITESIQVNETGSFTVEILNIATGCMKTRTIVVEPSNIATIESIEVNDASDNNIVTVLTNGEGVYEYALFDEFGSYTPYQTNNVFSNVLGGVYTVHVRDIKNGCGITTLDVFVIGFPKVFTPNGDGLNDTWNIKGVTPFFQANSKILIFDRYGKFIKELSPLGDGWDGTFNGQDLPVSDYWFEITLQDGRSIKDHFTLKR</sequence>
<name>A0A2K1DZ86_9FLAO</name>
<evidence type="ECO:0000313" key="2">
    <source>
        <dbReference type="EMBL" id="PNQ73331.1"/>
    </source>
</evidence>
<dbReference type="OrthoDB" id="9765926at2"/>
<gene>
    <name evidence="2" type="ORF">C1T31_07370</name>
</gene>
<proteinExistence type="predicted"/>
<organism evidence="2 3">
    <name type="scientific">Hanstruepera neustonica</name>
    <dbReference type="NCBI Taxonomy" id="1445657"/>
    <lineage>
        <taxon>Bacteria</taxon>
        <taxon>Pseudomonadati</taxon>
        <taxon>Bacteroidota</taxon>
        <taxon>Flavobacteriia</taxon>
        <taxon>Flavobacteriales</taxon>
        <taxon>Flavobacteriaceae</taxon>
        <taxon>Hanstruepera</taxon>
    </lineage>
</organism>
<feature type="chain" id="PRO_5014459019" description="T9SS type B sorting domain-containing protein" evidence="1">
    <location>
        <begin position="24"/>
        <end position="814"/>
    </location>
</feature>
<evidence type="ECO:0000256" key="1">
    <source>
        <dbReference type="SAM" id="SignalP"/>
    </source>
</evidence>
<dbReference type="EMBL" id="POWF01000003">
    <property type="protein sequence ID" value="PNQ73331.1"/>
    <property type="molecule type" value="Genomic_DNA"/>
</dbReference>
<dbReference type="AlphaFoldDB" id="A0A2K1DZ86"/>
<protein>
    <recommendedName>
        <fullName evidence="4">T9SS type B sorting domain-containing protein</fullName>
    </recommendedName>
</protein>
<accession>A0A2K1DZ86</accession>
<feature type="signal peptide" evidence="1">
    <location>
        <begin position="1"/>
        <end position="23"/>
    </location>
</feature>
<keyword evidence="3" id="KW-1185">Reference proteome</keyword>
<dbReference type="InterPro" id="IPR026341">
    <property type="entry name" value="T9SS_type_B"/>
</dbReference>
<reference evidence="2 3" key="1">
    <citation type="submission" date="2018-01" db="EMBL/GenBank/DDBJ databases">
        <title>The draft genome of Hanstruepera neustonica JCM19743.</title>
        <authorList>
            <person name="He R.-H."/>
            <person name="Du Z.-J."/>
        </authorList>
    </citation>
    <scope>NUCLEOTIDE SEQUENCE [LARGE SCALE GENOMIC DNA]</scope>
    <source>
        <strain evidence="2 3">JCM19743</strain>
    </source>
</reference>
<evidence type="ECO:0000313" key="3">
    <source>
        <dbReference type="Proteomes" id="UP000236641"/>
    </source>
</evidence>
<keyword evidence="1" id="KW-0732">Signal</keyword>
<evidence type="ECO:0008006" key="4">
    <source>
        <dbReference type="Google" id="ProtNLM"/>
    </source>
</evidence>
<dbReference type="NCBIfam" id="TIGR04131">
    <property type="entry name" value="Bac_Flav_CTERM"/>
    <property type="match status" value="1"/>
</dbReference>
<dbReference type="Pfam" id="PF13585">
    <property type="entry name" value="CHU_C"/>
    <property type="match status" value="1"/>
</dbReference>
<dbReference type="Proteomes" id="UP000236641">
    <property type="component" value="Unassembled WGS sequence"/>
</dbReference>